<dbReference type="EMBL" id="LSRX01001158">
    <property type="protein sequence ID" value="OLP82891.1"/>
    <property type="molecule type" value="Genomic_DNA"/>
</dbReference>
<feature type="transmembrane region" description="Helical" evidence="4">
    <location>
        <begin position="862"/>
        <end position="881"/>
    </location>
</feature>
<dbReference type="InterPro" id="IPR013103">
    <property type="entry name" value="RVT_2"/>
</dbReference>
<feature type="region of interest" description="Disordered" evidence="3">
    <location>
        <begin position="2362"/>
        <end position="2382"/>
    </location>
</feature>
<proteinExistence type="predicted"/>
<dbReference type="SUPFAM" id="SSF53098">
    <property type="entry name" value="Ribonuclease H-like"/>
    <property type="match status" value="1"/>
</dbReference>
<dbReference type="GO" id="GO:0003676">
    <property type="term" value="F:nucleic acid binding"/>
    <property type="evidence" value="ECO:0007669"/>
    <property type="project" value="InterPro"/>
</dbReference>
<dbReference type="Pfam" id="PF07727">
    <property type="entry name" value="RVT_2"/>
    <property type="match status" value="1"/>
</dbReference>
<name>A0A1Q9CIX8_SYMMI</name>
<feature type="region of interest" description="Disordered" evidence="3">
    <location>
        <begin position="1406"/>
        <end position="1458"/>
    </location>
</feature>
<dbReference type="Gene3D" id="3.40.30.10">
    <property type="entry name" value="Glutaredoxin"/>
    <property type="match status" value="1"/>
</dbReference>
<dbReference type="InterPro" id="IPR025197">
    <property type="entry name" value="DUF4116"/>
</dbReference>
<dbReference type="PROSITE" id="PS50994">
    <property type="entry name" value="INTEGRASE"/>
    <property type="match status" value="1"/>
</dbReference>
<keyword evidence="4" id="KW-0472">Membrane</keyword>
<feature type="coiled-coil region" evidence="2">
    <location>
        <begin position="4602"/>
        <end position="4683"/>
    </location>
</feature>
<dbReference type="Gene3D" id="3.30.420.10">
    <property type="entry name" value="Ribonuclease H-like superfamily/Ribonuclease H"/>
    <property type="match status" value="1"/>
</dbReference>
<protein>
    <recommendedName>
        <fullName evidence="5">Integrase catalytic domain-containing protein</fullName>
    </recommendedName>
</protein>
<feature type="region of interest" description="Disordered" evidence="3">
    <location>
        <begin position="3126"/>
        <end position="3195"/>
    </location>
</feature>
<feature type="region of interest" description="Disordered" evidence="3">
    <location>
        <begin position="1898"/>
        <end position="1968"/>
    </location>
</feature>
<feature type="transmembrane region" description="Helical" evidence="4">
    <location>
        <begin position="696"/>
        <end position="717"/>
    </location>
</feature>
<dbReference type="Proteomes" id="UP000186817">
    <property type="component" value="Unassembled WGS sequence"/>
</dbReference>
<dbReference type="InterPro" id="IPR012337">
    <property type="entry name" value="RNaseH-like_sf"/>
</dbReference>
<feature type="compositionally biased region" description="Basic and acidic residues" evidence="3">
    <location>
        <begin position="2290"/>
        <end position="2307"/>
    </location>
</feature>
<feature type="coiled-coil region" evidence="2">
    <location>
        <begin position="3965"/>
        <end position="4006"/>
    </location>
</feature>
<keyword evidence="4" id="KW-1133">Transmembrane helix</keyword>
<dbReference type="Pfam" id="PF13475">
    <property type="entry name" value="DUF4116"/>
    <property type="match status" value="2"/>
</dbReference>
<dbReference type="Gene3D" id="1.10.287.1490">
    <property type="match status" value="2"/>
</dbReference>
<feature type="compositionally biased region" description="Basic and acidic residues" evidence="3">
    <location>
        <begin position="4068"/>
        <end position="4077"/>
    </location>
</feature>
<dbReference type="OrthoDB" id="4955652at2759"/>
<feature type="domain" description="Integrase catalytic" evidence="5">
    <location>
        <begin position="2740"/>
        <end position="2863"/>
    </location>
</feature>
<dbReference type="PANTHER" id="PTHR18976:SF34">
    <property type="entry name" value="LIPID-BINDING PROTEIN"/>
    <property type="match status" value="1"/>
</dbReference>
<feature type="compositionally biased region" description="Acidic residues" evidence="3">
    <location>
        <begin position="2321"/>
        <end position="2335"/>
    </location>
</feature>
<evidence type="ECO:0000256" key="2">
    <source>
        <dbReference type="SAM" id="Coils"/>
    </source>
</evidence>
<gene>
    <name evidence="6" type="ORF">AK812_SmicGene36410</name>
</gene>
<feature type="coiled-coil region" evidence="2">
    <location>
        <begin position="5223"/>
        <end position="5250"/>
    </location>
</feature>
<feature type="non-terminal residue" evidence="6">
    <location>
        <position position="5387"/>
    </location>
</feature>
<dbReference type="InterPro" id="IPR011893">
    <property type="entry name" value="Selenoprotein_Rdx-typ"/>
</dbReference>
<feature type="region of interest" description="Disordered" evidence="3">
    <location>
        <begin position="3062"/>
        <end position="3095"/>
    </location>
</feature>
<feature type="region of interest" description="Disordered" evidence="3">
    <location>
        <begin position="4367"/>
        <end position="4420"/>
    </location>
</feature>
<evidence type="ECO:0000259" key="5">
    <source>
        <dbReference type="PROSITE" id="PS50994"/>
    </source>
</evidence>
<reference evidence="6 7" key="1">
    <citation type="submission" date="2016-02" db="EMBL/GenBank/DDBJ databases">
        <title>Genome analysis of coral dinoflagellate symbionts highlights evolutionary adaptations to a symbiotic lifestyle.</title>
        <authorList>
            <person name="Aranda M."/>
            <person name="Li Y."/>
            <person name="Liew Y.J."/>
            <person name="Baumgarten S."/>
            <person name="Simakov O."/>
            <person name="Wilson M."/>
            <person name="Piel J."/>
            <person name="Ashoor H."/>
            <person name="Bougouffa S."/>
            <person name="Bajic V.B."/>
            <person name="Ryu T."/>
            <person name="Ravasi T."/>
            <person name="Bayer T."/>
            <person name="Micklem G."/>
            <person name="Kim H."/>
            <person name="Bhak J."/>
            <person name="Lajeunesse T.C."/>
            <person name="Voolstra C.R."/>
        </authorList>
    </citation>
    <scope>NUCLEOTIDE SEQUENCE [LARGE SCALE GENOMIC DNA]</scope>
    <source>
        <strain evidence="6 7">CCMP2467</strain>
    </source>
</reference>
<dbReference type="InterPro" id="IPR050163">
    <property type="entry name" value="Apolipoprotein_A1/A4/E"/>
</dbReference>
<keyword evidence="4" id="KW-0812">Transmembrane</keyword>
<feature type="region of interest" description="Disordered" evidence="3">
    <location>
        <begin position="4068"/>
        <end position="4114"/>
    </location>
</feature>
<dbReference type="InterPro" id="IPR036397">
    <property type="entry name" value="RNaseH_sf"/>
</dbReference>
<keyword evidence="2" id="KW-0175">Coiled coil</keyword>
<evidence type="ECO:0000256" key="3">
    <source>
        <dbReference type="SAM" id="MobiDB-lite"/>
    </source>
</evidence>
<feature type="transmembrane region" description="Helical" evidence="4">
    <location>
        <begin position="836"/>
        <end position="856"/>
    </location>
</feature>
<accession>A0A1Q9CIX8</accession>
<sequence>MLAALWLLRSMMDAMRKRSNTWQLLGSNEIYAKPSSTAMQAWTWQRVTVGKVPLQAEAKRSGRACIVIDTMTTVAKLRRKIQAKFSSEASPSTLPKRILSIWMPVVCFIPSRVDTYAHESADVSGVSQRAQMLSISGKAEWLDMLERGDESARAGLFSGVARDLQELCDFNRLSRFRHVLQEHMMNDAHRYAFHRQWLQEDETFLLMALEINNPAAEVHTPILLYGAREQIQAKLDLAKMLAGNPRVDPLVLADVAPRVLHDREFLLIAAKRSGAILQMAAPELQQVLRAVGNSGLALEHAAWELKDDEEVVQLAVRCTGLALEFASTRFAAEALKDDMDVVSRAVQVLCKQFWEDAAYKVVVLAARQHAQSLQHASSELRSDLDTVIDAVSASFKAFEFASPELRAEPKVIRCAAKQLLSMHGIIVRTDAESRVNTYWLLFRRDFSQRGLAVVRHDPQLYRRLEEHVKADKEVTRVQRAVAAVAQVDILNHRFVGKRHSSNRGKIGSESLGMRCCLLWLALLPGLGAAAVEGDPWFSADYEYNYIESLVLIAVVFLELVFEVSWHLLSAPARKSFYYGQLHEAAYEPEHRSDDESGRISHVRLYQEFANRMSSEFMSLGFLAFMIFCSNQLGGFDFMASTLHSCSYHEYSDVFGHGHDHSDNSSGSTLRRLAGDDCTPLPPTPQEWVHLVELVHVQLFCGMMMYYLLVFGIVRGAVQKLKSLERLRLRRISNKAVYRSPSTALQATSRDEELREYLCLREYFIHKVLLWRYSRPRIYANLKAKLGISPDAPEATVEEKELIDKQIKEMMDDCFAFSSYLALNVEKGVKDSIELHAGTWIAIIILFSALATLYRFAQVNILDMMPLFVALALLLLLLMVLLTKWRLRAIQEHSQSWLQDALNFPSESTDGRSGVRTRTVIPRVTTLSASPSNFGTPAEESVIGATLKGRGRFSPEMYINRFLQIFLFVISYTFSRSVVEFNAWTRHFEFTLLLAAGFVILYLLLLYLLPSYVPVFLQLMALPPFLDDDNLKVFLSVLDDDFALRYVVHDEHSSRRRASTSSMQGVSPHVVRRRASSSSSLAGASSSSAAFRLPRAASGHMTARNDTLVVVSELVSILESCDDVRDLRGLREILRRQLPEDVSLPAASPSPPADVDVPITVDPWLSFLKVQRGEGVMAPQVWLLLRCAQDSGLLVGAKFFPTPGTPATLTRCGEETLKVLVMVVQVASLNFCQLWKRLLIARRKKRQSSFSPPRGLSFFSRFDMSSAEHLVVVVRPLVKSRPGITKHSVRHGRHGCHGYGKHAKATEELILSWFPKGVKVVQARDPGTTGNFEITVNGRLVHSKKTQSQGFFEAAPQAFLMLLPLRGACLDILEYQRSWALDRPGRAPFFLKPVFYILLSYGGNAEEQGEKKEGSDPPKGPPGGPSRSPSMAGSSSAGTSEIKSMLRKRMREQTRPKSSIGSVKIEELYGDRRKYRSWKRAIEAQTQLYQLEAQEVTMLVYLSTKGDARDVLDQLALSEYTCAGGDVVLWKLLDESYDETSSEQFERAERELQGYRRLPGQSIASYVAGMKRLKAQYVRVDPETVMSAKAWGQRLLNRASLGRRERLDVYYSAGGYDPVQIEAALRYRCANVHEEERKVPTAPGSRSSVSSGRSSTTASSTPSSPTRRPPPSTRPGHFGFRKKNAVHLAAGDLEDIEEEEDLDMLPGAVLEDEFADQGLLAEDDQNPEHQAFVEEQVAEEEEASQDDTVDGETVREAFAAGWKAKGKQAAQSCGQTGHWRGDPCCPNVLAGKDPPHRPGGQRRDEAVNFVNFTFVAGSPPAAAAKREWQVVGDGDDELYVETSSAGPALEPIPRPMHDVRVSKAALGKTRDREAKVKLSPLEALAAVDSLSKEDKKSLRRWLEQEEQDEGLSSQPSQLPVRPRPAGYEREREKPPSTAPPWPETSTVLHGPVPPQPPVLRLPERKDRNGRDKAKAVLQREMEEFRHELWQRSWNGRRTIPSSASPVASVTQARCVHRFEDLIFSGNQHAHWARCKACDLKHVLYFSERHGVLASSVVVENVAPAPVEALAAFGGSVGQVILDSGCRTAVAGSSWHGVLQELLQSKGITWETVEEDETFQFGAGGPEKSHKAFVYPVGIYGQVDALRMSCVDGGARDCPGLVGPSELARWRVCFDFAGRTLSILGETHDMVLSHTRHPALSIVDFPPGDPWQGHDMKHKAEVLKTSPHSFAFPATAQVLVETQIKPNDIPNDRVPNEFFGDFGAEARRHRNREWLDMLENDLGVKVIQQLPDAEHTGSEDEAEDRHGAETDSVTSHEFGVLPAEDEEDTDFETEDELVPDVGGKPCFFHKAMRKKVREARGAISKELGQRPGPTPAPAPELPRHVRRSGPWHVLEVFSMSMVISLVAVASGWEAGEPLAMPNWDLLNNRRHREDALDYVCRFDPDLLVISWPSSPWLSAGGKEHGDDYETQAAELWKHRRLLAWVQQLVHGHRARGGALLGENPLESSSWAEPLVVDTWAGLTNGKVELCAFGLQRPAGEWGRTEPLFLRMPRRVVGHKAIVERISRLCPGGHRHGPCLGGACVKGLWRDTKDFPGCFPEAFAKEVIQGAQTYLEACGRRRRGETFVVNPTFAEEELMESDQEWLHDGPDTQDQYSPSTPVDMGEVTREILEEEGEMEEELAGSPSKLAKEGKMERIDIVHRRLGHPPNETLVRMLQLGGASEDMIEMARHFDCPVCRLGSQPKRPFAAKADSRAVSFGLAVHLDLKFEHDFKGETFVCLSMVDEATTYHAARLLRNRTPEHVARKFVNGWVGIYGVPQRVTLDQGGEFEEAFVGVLEAHSIHSRVAGSHSPWQNGYAERHGALLGTAWSAIIAEHQSCGRVEMKTSLACALQAKNAVISRSGHSAHLLAFGRQACFPDLLDEDIWSSASLGHALSIDSEVARMAEMRSAAKVALLRGDIREKIKRALRRAPAGERRGFAPGELVFFWSPRIGKGRYRRDIGCWRGPAVVILPESHERYFVSWRGRCLLLSTANLKGAGYDTPAEQDLRRKEVEAELEKGFVDMTDEPAPPEEPEATFAPQLSGLRPRRVPNGAGRRMTEARKMMQGLKSVKKSLGLPFQKKRRRQLLGARALPRRNRPAAAEQSQPDETEPHEQPPPDGVPEGFQMQSSAAEQSLLDEAEPHEPPPPDGVPSDSALPQSLQDLWDQAPVAHDAVRDEGYDYLDDVPYSVKRKLAAAQPESAQEVSTKRLRTGDVANFIMVALAEPELNVNPEAPANEWLPRGQVRKLADLLDMPLTAARFHRAPRKRLQNPGPRWRRHRVTVMLGQDPRQVMIAEETPDDVAKRPRHKCPHLWRGATFFYDKHRAHLRRGELKERQRQLRGARSGEKVFVASDQGVFQVTVPSQEVMQAAFADVAESVLRTQAFILKMKANGKELDPKFFNETEKAAFDKSDRKEWQAWLDNHVIEQLSPAEAAKVPRERIFRVPARVVRTNKATAGSTDLVAKSRIVLPGHLDPDILGGQLRTDSPTTTMTAVRMCMAIALKRRWKSWLFDVSTAFLSGKNVDRHLFCRPPGDLSCVDAHGLWKVLKSAYGLAEAPRLWYLQARELLVSCGFVEVPFAPATFVKLRKQGGRTTTVAVLCLHVDDGFLAVENGREAAATKQAIDERFSIKEWIEVGSKPAAYLGMKVFLEDGAMVNDMTEYVLDLKEAVLRKRGAQVLDAAGLKEFRRLIAQLRWPIHLVVPEMLCRVSLLAQRVSQATWTDLSEANKLLEDLKQLASEGKAKLHVRPLNGTPELVTYFDAALGSGGNLAAQRGEAHFLVEPDTLSTSGTANLLEFHSNKISRVVRSSMAAECCAMSSSSDRLVYNMKLWDALYLGKIETSPTWRQEMVTRGHLVTDARSLFDHVHGSNQLAAERQTSLDILGIRQMVQEKLASLHWVPTWRQYGDCLTKPMEDILYCRFKKDGLLNVKQSAADAVEEERRALLRKAQRERRKIKLKQARQDEVKAEIAKEVEVLGDAAPASTGDFKDGKETSKGGPFYCWLKLPSKSASAKPSYKLLRHLRDGMLRRDRTSAQEHPKPMGSAQEPVEQDHGSQTPKRPGSLRSRSAKTSPGASPAGLFVASDIIARLPERHKLDLQVQMHRQTDESAEMLALSRCLLSDDAQPEGWSGTTWLSIVRKELVELDDRLSRQLQRIQSQSDRVMEVVLTSLEEKVAQVISNQPMMEWRLAELGASVKGLQEQLETQACRTDATEARLQRWKTTIESDMQNLTVEAPVPVQAEPEPVPRSLDAEACRAAVVAELRGSTGGPKGVQAVQESGSAGLHLEDIAAAATRAFGAETATLKDQIAALQEVQDALRCEVTRLADRPGMQVDASSAPSLSDRVERAEAAASSQQREELEASVAEVTEVSRQAGPAEGASAKEAQNLPGLVLKASASEEALGLEQVQARMEQLEASLEGLSKAIPIMEFQDLQAEVCSSKGRIDSIETAGSSSLARVQELVAAMDGLKNNIEDLRATTANPAVDMVDIRTSMLRLKARVDHFESQLQPAKVRSAIARVDHMEAASAACQAQLQQLSGSLEDTKEGMQGWRTTADETLVGLANELHACRDQVETIEAAHSEAQKQMHLLEAGLNEMKESRQPHLTTEFGEDCRAAFQSIGQHTDELQAIKRQLGSLQSEIEANRLNDINGRVQQVEAASAAGNTQLQELAASIGGIQESVKQLEGVVRPLDAELPAAVEAMRKQIDNVESMEASRLNDISGRVENVASESLAQHAQLQELAASIGGIQESAKQLRSDVDASDTEISATVQAIRKQIDNVESLEASMLNDINGRIEHMVSESAGGRAELQELAASIGGIQESVKQLESVVVPLDATLPAAVEELAASIGGIQESVKQLEGVVRPLDAELPAAVEAMRKQIDNVESMEASRLNDISGRVEHVAASAAGQVQVQELAASTDAIDRLLQQLRHSVAEPDAELTGQVEAVKKQMDNLLLEMEANKLNDVNSSVQMQELAATVDGIQESVKQLRSVVGLLDGELPETSGPGVEVDSAPLPSSPCRNISAALHEISARVDHVESAALARQDRLEQLTGDMESIAAEVQLLEAITGKPGSPDYKSGCHEASAQPLATAVADIVSRVAQVEQETSTRRMRMQEIYSCVQELQAQIEKLEANIMQPAWRPQTSFSEVDSLLLSPSVAPTVAADTVHDLQTQVGELEVASSFRHQRVHDLASAMDELRTQLQEVCEKASAVELEGRRLTSEVEDVRLCVDRLERQRQQAASGQSVEAGPLVLDAAAKSWMDRQVAHVLDRAADNFVSLLETTNRRLDAAITKQESVNEELQHSTSKGPANDDVVQLLHSLRQEHRLEAAALWDGLADLADHIGADAGRFLQ</sequence>
<organism evidence="6 7">
    <name type="scientific">Symbiodinium microadriaticum</name>
    <name type="common">Dinoflagellate</name>
    <name type="synonym">Zooxanthella microadriatica</name>
    <dbReference type="NCBI Taxonomy" id="2951"/>
    <lineage>
        <taxon>Eukaryota</taxon>
        <taxon>Sar</taxon>
        <taxon>Alveolata</taxon>
        <taxon>Dinophyceae</taxon>
        <taxon>Suessiales</taxon>
        <taxon>Symbiodiniaceae</taxon>
        <taxon>Symbiodinium</taxon>
    </lineage>
</organism>
<feature type="region of interest" description="Disordered" evidence="3">
    <location>
        <begin position="2290"/>
        <end position="2335"/>
    </location>
</feature>
<evidence type="ECO:0000313" key="7">
    <source>
        <dbReference type="Proteomes" id="UP000186817"/>
    </source>
</evidence>
<feature type="compositionally biased region" description="Low complexity" evidence="3">
    <location>
        <begin position="1424"/>
        <end position="1439"/>
    </location>
</feature>
<feature type="compositionally biased region" description="Low complexity" evidence="3">
    <location>
        <begin position="1639"/>
        <end position="1665"/>
    </location>
</feature>
<keyword evidence="1" id="KW-0676">Redox-active center</keyword>
<feature type="transmembrane region" description="Helical" evidence="4">
    <location>
        <begin position="989"/>
        <end position="1008"/>
    </location>
</feature>
<dbReference type="PANTHER" id="PTHR18976">
    <property type="entry name" value="APOLIPOPROTEIN"/>
    <property type="match status" value="1"/>
</dbReference>
<comment type="caution">
    <text evidence="6">The sequence shown here is derived from an EMBL/GenBank/DDBJ whole genome shotgun (WGS) entry which is preliminary data.</text>
</comment>
<evidence type="ECO:0000256" key="1">
    <source>
        <dbReference type="ARBA" id="ARBA00023284"/>
    </source>
</evidence>
<dbReference type="InterPro" id="IPR001584">
    <property type="entry name" value="Integrase_cat-core"/>
</dbReference>
<dbReference type="GO" id="GO:0015074">
    <property type="term" value="P:DNA integration"/>
    <property type="evidence" value="ECO:0007669"/>
    <property type="project" value="InterPro"/>
</dbReference>
<evidence type="ECO:0000256" key="4">
    <source>
        <dbReference type="SAM" id="Phobius"/>
    </source>
</evidence>
<evidence type="ECO:0000313" key="6">
    <source>
        <dbReference type="EMBL" id="OLP82891.1"/>
    </source>
</evidence>
<feature type="compositionally biased region" description="Acidic residues" evidence="3">
    <location>
        <begin position="3062"/>
        <end position="3073"/>
    </location>
</feature>
<dbReference type="Pfam" id="PF10262">
    <property type="entry name" value="Rdx"/>
    <property type="match status" value="1"/>
</dbReference>
<feature type="compositionally biased region" description="Polar residues" evidence="3">
    <location>
        <begin position="4102"/>
        <end position="4111"/>
    </location>
</feature>
<keyword evidence="7" id="KW-1185">Reference proteome</keyword>
<feature type="region of interest" description="Disordered" evidence="3">
    <location>
        <begin position="1634"/>
        <end position="1681"/>
    </location>
</feature>